<dbReference type="Proteomes" id="UP000003477">
    <property type="component" value="Unassembled WGS sequence"/>
</dbReference>
<sequence length="111" mass="12969">MDSDSKRLYQLNFELDRWSNRNRGIVEKIEERYSPRGRFNTWRNSPEGQAWKKKQYIKQEGACAICGGDLTLKSAQIDHIKPLSLYPELAITLSNLQLVHPHCNQEKSNHE</sequence>
<gene>
    <name evidence="2" type="ORF">CWATWH0003_B030</name>
</gene>
<evidence type="ECO:0000313" key="2">
    <source>
        <dbReference type="EMBL" id="EHJ09540.1"/>
    </source>
</evidence>
<dbReference type="RefSeq" id="WP_007313410.1">
    <property type="nucleotide sequence ID" value="NZ_AESD01000923.1"/>
</dbReference>
<dbReference type="InterPro" id="IPR002711">
    <property type="entry name" value="HNH"/>
</dbReference>
<comment type="caution">
    <text evidence="2">The sequence shown here is derived from an EMBL/GenBank/DDBJ whole genome shotgun (WGS) entry which is preliminary data.</text>
</comment>
<organism evidence="2 3">
    <name type="scientific">Crocosphaera watsonii WH 0003</name>
    <dbReference type="NCBI Taxonomy" id="423471"/>
    <lineage>
        <taxon>Bacteria</taxon>
        <taxon>Bacillati</taxon>
        <taxon>Cyanobacteriota</taxon>
        <taxon>Cyanophyceae</taxon>
        <taxon>Oscillatoriophycideae</taxon>
        <taxon>Chroococcales</taxon>
        <taxon>Aphanothecaceae</taxon>
        <taxon>Crocosphaera</taxon>
    </lineage>
</organism>
<accession>G5JE43</accession>
<proteinExistence type="predicted"/>
<evidence type="ECO:0000259" key="1">
    <source>
        <dbReference type="SMART" id="SM00507"/>
    </source>
</evidence>
<evidence type="ECO:0000313" key="3">
    <source>
        <dbReference type="Proteomes" id="UP000003477"/>
    </source>
</evidence>
<dbReference type="SMART" id="SM00507">
    <property type="entry name" value="HNHc"/>
    <property type="match status" value="1"/>
</dbReference>
<dbReference type="GO" id="GO:0003676">
    <property type="term" value="F:nucleic acid binding"/>
    <property type="evidence" value="ECO:0007669"/>
    <property type="project" value="InterPro"/>
</dbReference>
<dbReference type="CDD" id="cd00085">
    <property type="entry name" value="HNHc"/>
    <property type="match status" value="1"/>
</dbReference>
<protein>
    <recommendedName>
        <fullName evidence="1">HNH nuclease domain-containing protein</fullName>
    </recommendedName>
</protein>
<dbReference type="GO" id="GO:0004519">
    <property type="term" value="F:endonuclease activity"/>
    <property type="evidence" value="ECO:0007669"/>
    <property type="project" value="InterPro"/>
</dbReference>
<dbReference type="AlphaFoldDB" id="G5JE43"/>
<dbReference type="Pfam" id="PF01844">
    <property type="entry name" value="HNH"/>
    <property type="match status" value="1"/>
</dbReference>
<dbReference type="InterPro" id="IPR003615">
    <property type="entry name" value="HNH_nuc"/>
</dbReference>
<dbReference type="GeneID" id="88768962"/>
<dbReference type="Gene3D" id="1.10.30.50">
    <property type="match status" value="1"/>
</dbReference>
<dbReference type="GO" id="GO:0008270">
    <property type="term" value="F:zinc ion binding"/>
    <property type="evidence" value="ECO:0007669"/>
    <property type="project" value="InterPro"/>
</dbReference>
<name>G5JE43_CROWT</name>
<feature type="domain" description="HNH nuclease" evidence="1">
    <location>
        <begin position="52"/>
        <end position="105"/>
    </location>
</feature>
<reference evidence="2 3" key="1">
    <citation type="journal article" date="2011" name="Front. Microbiol.">
        <title>Two Strains of Crocosphaera watsonii with Highly Conserved Genomes are Distinguished by Strain-Specific Features.</title>
        <authorList>
            <person name="Bench S.R."/>
            <person name="Ilikchyan I.N."/>
            <person name="Tripp H.J."/>
            <person name="Zehr J.P."/>
        </authorList>
    </citation>
    <scope>NUCLEOTIDE SEQUENCE [LARGE SCALE GENOMIC DNA]</scope>
    <source>
        <strain evidence="2 3">WH 0003</strain>
    </source>
</reference>
<dbReference type="EMBL" id="AESD01000923">
    <property type="protein sequence ID" value="EHJ09540.1"/>
    <property type="molecule type" value="Genomic_DNA"/>
</dbReference>